<feature type="domain" description="YhaN AAA" evidence="3">
    <location>
        <begin position="1"/>
        <end position="205"/>
    </location>
</feature>
<accession>A0A2M8J0X7</accession>
<sequence length="582" mass="63328">MRLRHLDLIRYGRFTDRRLDFGPGGGESDVTIVYGENEAGKSTAFSAWLDLLFGLPLQHPYDFIYARKDLMVGATLDTEEGPLTPRRTGQRQGSLTDENGRAVDERRLSLLLHGLDRDAYRTRFSLDDAVLRQGGEEIARAKGDLGQLLHAGSSGLSGFADLLKQAEEEVEAFHKPRGRTTFLAEGRNRLKEIDAALAAARLDPRRFDALLQAVEIAERDCRDATAVRDDARRQLALREAADHRRELARRIDEARAALAGSPDGPDLPRDAMTRVSVAVDRTAQAQEAKAEADATIAHADELLSELVPDPEGIAIGEMLAGLEDARFDDGESLVARASLADADLGRRKQERDNARAEARRLASALAGEGAEPAEVVLPRDVRNGIREAGQDVRETARSLDQAQKALEDARAELGEVEEMPESAEALADALCALDALPDDPAALARDLKEREAEARRSAAGLPSGWRDLADAGLPTAAELREAERALKAAEDDVSAAADRLHEAQEKLAGSDAELEGEGLVASVVTDEEIVVTRAERDRLWSSHRATLDEQSAEAFAAAMRGDDDVRDRHARSAEGRVRLARV</sequence>
<dbReference type="InterPro" id="IPR038734">
    <property type="entry name" value="YhaN_AAA"/>
</dbReference>
<reference evidence="4 5" key="1">
    <citation type="journal article" date="2018" name="Int. J. Syst. Evol. Microbiol.">
        <title>Pseudooceanicola lipolyticus sp. nov., a marine alphaproteobacterium, reclassification of Oceanicola flagellatus as Pseudooceanicola flagellatus comb. nov. and emended description of the genus Pseudooceanicola.</title>
        <authorList>
            <person name="Huang M.-M."/>
            <person name="Guo L.-L."/>
            <person name="Wu Y.-H."/>
            <person name="Lai Q.-L."/>
            <person name="Shao Z.-Z."/>
            <person name="Wang C.-S."/>
            <person name="Wu M."/>
            <person name="Xu X.-W."/>
        </authorList>
    </citation>
    <scope>NUCLEOTIDE SEQUENCE [LARGE SCALE GENOMIC DNA]</scope>
    <source>
        <strain evidence="4 5">157</strain>
    </source>
</reference>
<feature type="region of interest" description="Disordered" evidence="2">
    <location>
        <begin position="560"/>
        <end position="582"/>
    </location>
</feature>
<evidence type="ECO:0000256" key="2">
    <source>
        <dbReference type="SAM" id="MobiDB-lite"/>
    </source>
</evidence>
<evidence type="ECO:0000256" key="1">
    <source>
        <dbReference type="SAM" id="Coils"/>
    </source>
</evidence>
<feature type="coiled-coil region" evidence="1">
    <location>
        <begin position="479"/>
        <end position="506"/>
    </location>
</feature>
<dbReference type="Pfam" id="PF13514">
    <property type="entry name" value="AAA_27"/>
    <property type="match status" value="1"/>
</dbReference>
<organism evidence="4 5">
    <name type="scientific">Pseudooceanicola lipolyticus</name>
    <dbReference type="NCBI Taxonomy" id="2029104"/>
    <lineage>
        <taxon>Bacteria</taxon>
        <taxon>Pseudomonadati</taxon>
        <taxon>Pseudomonadota</taxon>
        <taxon>Alphaproteobacteria</taxon>
        <taxon>Rhodobacterales</taxon>
        <taxon>Paracoccaceae</taxon>
        <taxon>Pseudooceanicola</taxon>
    </lineage>
</organism>
<dbReference type="InterPro" id="IPR027417">
    <property type="entry name" value="P-loop_NTPase"/>
</dbReference>
<dbReference type="AlphaFoldDB" id="A0A2M8J0X7"/>
<keyword evidence="1" id="KW-0175">Coiled coil</keyword>
<name>A0A2M8J0X7_9RHOB</name>
<evidence type="ECO:0000259" key="3">
    <source>
        <dbReference type="Pfam" id="PF13514"/>
    </source>
</evidence>
<dbReference type="Gene3D" id="3.40.50.300">
    <property type="entry name" value="P-loop containing nucleotide triphosphate hydrolases"/>
    <property type="match status" value="1"/>
</dbReference>
<evidence type="ECO:0000313" key="5">
    <source>
        <dbReference type="Proteomes" id="UP000231553"/>
    </source>
</evidence>
<feature type="region of interest" description="Disordered" evidence="2">
    <location>
        <begin position="78"/>
        <end position="99"/>
    </location>
</feature>
<dbReference type="PANTHER" id="PTHR41259:SF1">
    <property type="entry name" value="DOUBLE-STRAND BREAK REPAIR RAD50 ATPASE, PUTATIVE-RELATED"/>
    <property type="match status" value="1"/>
</dbReference>
<dbReference type="PANTHER" id="PTHR41259">
    <property type="entry name" value="DOUBLE-STRAND BREAK REPAIR RAD50 ATPASE, PUTATIVE-RELATED"/>
    <property type="match status" value="1"/>
</dbReference>
<dbReference type="Proteomes" id="UP000231553">
    <property type="component" value="Unassembled WGS sequence"/>
</dbReference>
<gene>
    <name evidence="4" type="ORF">CVM52_12180</name>
</gene>
<comment type="caution">
    <text evidence="4">The sequence shown here is derived from an EMBL/GenBank/DDBJ whole genome shotgun (WGS) entry which is preliminary data.</text>
</comment>
<evidence type="ECO:0000313" key="4">
    <source>
        <dbReference type="EMBL" id="PJE36429.1"/>
    </source>
</evidence>
<dbReference type="RefSeq" id="WP_172720991.1">
    <property type="nucleotide sequence ID" value="NZ_PGTB01000043.1"/>
</dbReference>
<proteinExistence type="predicted"/>
<dbReference type="EMBL" id="PGTB01000043">
    <property type="protein sequence ID" value="PJE36429.1"/>
    <property type="molecule type" value="Genomic_DNA"/>
</dbReference>
<feature type="coiled-coil region" evidence="1">
    <location>
        <begin position="214"/>
        <end position="257"/>
    </location>
</feature>
<feature type="non-terminal residue" evidence="4">
    <location>
        <position position="582"/>
    </location>
</feature>
<protein>
    <recommendedName>
        <fullName evidence="3">YhaN AAA domain-containing protein</fullName>
    </recommendedName>
</protein>
<feature type="coiled-coil region" evidence="1">
    <location>
        <begin position="385"/>
        <end position="419"/>
    </location>
</feature>
<keyword evidence="5" id="KW-1185">Reference proteome</keyword>